<feature type="domain" description="Transposase IS204/IS1001/IS1096/IS1165 DDE" evidence="2">
    <location>
        <begin position="30"/>
        <end position="140"/>
    </location>
</feature>
<protein>
    <submittedName>
        <fullName evidence="3">Transposase</fullName>
    </submittedName>
</protein>
<dbReference type="KEGG" id="cef:CE0255"/>
<dbReference type="eggNOG" id="COG3464">
    <property type="taxonomic scope" value="Bacteria"/>
</dbReference>
<keyword evidence="4" id="KW-1185">Reference proteome</keyword>
<evidence type="ECO:0000256" key="1">
    <source>
        <dbReference type="SAM" id="MobiDB-lite"/>
    </source>
</evidence>
<dbReference type="AlphaFoldDB" id="Q8FTX3"/>
<proteinExistence type="predicted"/>
<feature type="compositionally biased region" description="Polar residues" evidence="1">
    <location>
        <begin position="156"/>
        <end position="166"/>
    </location>
</feature>
<dbReference type="InterPro" id="IPR002560">
    <property type="entry name" value="Transposase_DDE"/>
</dbReference>
<accession>Q8FTX3</accession>
<evidence type="ECO:0000313" key="4">
    <source>
        <dbReference type="Proteomes" id="UP000001409"/>
    </source>
</evidence>
<evidence type="ECO:0000313" key="3">
    <source>
        <dbReference type="EMBL" id="BAC17065.1"/>
    </source>
</evidence>
<sequence>MLWTRSSLTRPRSWIRSMSCIWQLTSSTWCRQRLQRETTGRRGRKDDPLYKHRRTLLTRTNYLTQWQKQPLDMLWATDDDFVALEVTWLFYQDRIAAYGHPKKCEGKKLMSRVINSRRKGLPPGLKELVQLGRTLWRRRRTCSLTSISVRPLGLSRPSTAGSSTGVGSPWGSGT</sequence>
<dbReference type="EMBL" id="BA000035">
    <property type="protein sequence ID" value="BAC17065.1"/>
    <property type="molecule type" value="Genomic_DNA"/>
</dbReference>
<organism evidence="3 4">
    <name type="scientific">Corynebacterium efficiens (strain DSM 44549 / YS-314 / AJ 12310 / JCM 11189 / NBRC 100395)</name>
    <dbReference type="NCBI Taxonomy" id="196164"/>
    <lineage>
        <taxon>Bacteria</taxon>
        <taxon>Bacillati</taxon>
        <taxon>Actinomycetota</taxon>
        <taxon>Actinomycetes</taxon>
        <taxon>Mycobacteriales</taxon>
        <taxon>Corynebacteriaceae</taxon>
        <taxon>Corynebacterium</taxon>
    </lineage>
</organism>
<evidence type="ECO:0000259" key="2">
    <source>
        <dbReference type="Pfam" id="PF01610"/>
    </source>
</evidence>
<reference evidence="3 4" key="1">
    <citation type="journal article" date="2003" name="Genome Res.">
        <title>Comparative complete genome sequence analysis of the amino acid replacements responsible for the thermostability of Corynebacterium efficiens.</title>
        <authorList>
            <person name="Nishio Y."/>
            <person name="Nakamura Y."/>
            <person name="Kawarabayasi Y."/>
            <person name="Usuda Y."/>
            <person name="Kimura E."/>
            <person name="Sugimoto S."/>
            <person name="Matsui K."/>
            <person name="Yamagishi A."/>
            <person name="Kikuchi H."/>
            <person name="Ikeo K."/>
            <person name="Gojobori T."/>
        </authorList>
    </citation>
    <scope>NUCLEOTIDE SEQUENCE [LARGE SCALE GENOMIC DNA]</scope>
    <source>
        <strain evidence="4">DSM 44549 / YS-314 / AJ 12310 / JCM 11189 / NBRC 100395</strain>
    </source>
</reference>
<dbReference type="STRING" id="196164.gene:10740651"/>
<name>Q8FTX3_COREF</name>
<dbReference type="Pfam" id="PF01610">
    <property type="entry name" value="DDE_Tnp_ISL3"/>
    <property type="match status" value="1"/>
</dbReference>
<dbReference type="Proteomes" id="UP000001409">
    <property type="component" value="Chromosome"/>
</dbReference>
<dbReference type="HOGENOM" id="CLU_1537498_0_0_11"/>
<feature type="region of interest" description="Disordered" evidence="1">
    <location>
        <begin position="155"/>
        <end position="174"/>
    </location>
</feature>